<organism evidence="3 4">
    <name type="scientific">Anabaena sphaerica FACHB-251</name>
    <dbReference type="NCBI Taxonomy" id="2692883"/>
    <lineage>
        <taxon>Bacteria</taxon>
        <taxon>Bacillati</taxon>
        <taxon>Cyanobacteriota</taxon>
        <taxon>Cyanophyceae</taxon>
        <taxon>Nostocales</taxon>
        <taxon>Nostocaceae</taxon>
        <taxon>Anabaena</taxon>
    </lineage>
</organism>
<keyword evidence="1" id="KW-1133">Transmembrane helix</keyword>
<keyword evidence="4" id="KW-1185">Reference proteome</keyword>
<feature type="transmembrane region" description="Helical" evidence="1">
    <location>
        <begin position="15"/>
        <end position="40"/>
    </location>
</feature>
<dbReference type="RefSeq" id="WP_190558381.1">
    <property type="nucleotide sequence ID" value="NZ_JACJQU010000002.1"/>
</dbReference>
<reference evidence="4" key="1">
    <citation type="journal article" date="2020" name="ISME J.">
        <title>Comparative genomics reveals insights into cyanobacterial evolution and habitat adaptation.</title>
        <authorList>
            <person name="Chen M.Y."/>
            <person name="Teng W.K."/>
            <person name="Zhao L."/>
            <person name="Hu C.X."/>
            <person name="Zhou Y.K."/>
            <person name="Han B.P."/>
            <person name="Song L.R."/>
            <person name="Shu W.S."/>
        </authorList>
    </citation>
    <scope>NUCLEOTIDE SEQUENCE [LARGE SCALE GENOMIC DNA]</scope>
    <source>
        <strain evidence="4">FACHB-251</strain>
    </source>
</reference>
<evidence type="ECO:0000313" key="4">
    <source>
        <dbReference type="Proteomes" id="UP000662185"/>
    </source>
</evidence>
<name>A0A927A1B0_9NOST</name>
<proteinExistence type="predicted"/>
<sequence length="80" mass="8682">MNQQIKEELLRQAKLTFNVALCVSAASAMMTLFGVGLIYFNKVSEASLTAGGGALATMTSLNFAKQTKDELCEMIEEDED</sequence>
<dbReference type="InterPro" id="IPR048567">
    <property type="entry name" value="CyanoTRADDas_TM"/>
</dbReference>
<feature type="domain" description="Cyanobacterial TRADD-N associated 2 transmembrane" evidence="2">
    <location>
        <begin position="9"/>
        <end position="71"/>
    </location>
</feature>
<dbReference type="Pfam" id="PF20712">
    <property type="entry name" value="CyanoTRADDas_TM"/>
    <property type="match status" value="1"/>
</dbReference>
<evidence type="ECO:0000259" key="2">
    <source>
        <dbReference type="Pfam" id="PF20712"/>
    </source>
</evidence>
<comment type="caution">
    <text evidence="3">The sequence shown here is derived from an EMBL/GenBank/DDBJ whole genome shotgun (WGS) entry which is preliminary data.</text>
</comment>
<accession>A0A927A1B0</accession>
<protein>
    <recommendedName>
        <fullName evidence="2">Cyanobacterial TRADD-N associated 2 transmembrane domain-containing protein</fullName>
    </recommendedName>
</protein>
<gene>
    <name evidence="3" type="ORF">H6G06_07010</name>
</gene>
<dbReference type="AlphaFoldDB" id="A0A927A1B0"/>
<keyword evidence="1" id="KW-0812">Transmembrane</keyword>
<evidence type="ECO:0000313" key="3">
    <source>
        <dbReference type="EMBL" id="MBD2293240.1"/>
    </source>
</evidence>
<keyword evidence="1" id="KW-0472">Membrane</keyword>
<dbReference type="Proteomes" id="UP000662185">
    <property type="component" value="Unassembled WGS sequence"/>
</dbReference>
<evidence type="ECO:0000256" key="1">
    <source>
        <dbReference type="SAM" id="Phobius"/>
    </source>
</evidence>
<dbReference type="EMBL" id="JACJQU010000002">
    <property type="protein sequence ID" value="MBD2293240.1"/>
    <property type="molecule type" value="Genomic_DNA"/>
</dbReference>